<reference evidence="1" key="2">
    <citation type="submission" date="2018-10" db="EMBL/GenBank/DDBJ databases">
        <title>Effector identification in a new, highly contiguous assembly of the strawberry crown rot pathogen Phytophthora cactorum.</title>
        <authorList>
            <person name="Armitage A.D."/>
            <person name="Nellist C.F."/>
            <person name="Bates H."/>
            <person name="Vickerstaff R.J."/>
            <person name="Harrison R.J."/>
        </authorList>
    </citation>
    <scope>NUCLEOTIDE SEQUENCE</scope>
    <source>
        <strain evidence="1">15-7</strain>
        <strain evidence="2">4040</strain>
        <strain evidence="3">P421</strain>
    </source>
</reference>
<dbReference type="AlphaFoldDB" id="A0A329SAA7"/>
<dbReference type="VEuPathDB" id="FungiDB:PC110_g9897"/>
<reference evidence="4 5" key="1">
    <citation type="submission" date="2018-01" db="EMBL/GenBank/DDBJ databases">
        <title>Draft genome of the strawberry crown rot pathogen Phytophthora cactorum.</title>
        <authorList>
            <person name="Armitage A.D."/>
            <person name="Lysoe E."/>
            <person name="Nellist C.F."/>
            <person name="Harrison R.J."/>
            <person name="Brurberg M.B."/>
        </authorList>
    </citation>
    <scope>NUCLEOTIDE SEQUENCE [LARGE SCALE GENOMIC DNA]</scope>
    <source>
        <strain evidence="4 5">10300</strain>
    </source>
</reference>
<comment type="caution">
    <text evidence="4">The sequence shown here is derived from an EMBL/GenBank/DDBJ whole genome shotgun (WGS) entry which is preliminary data.</text>
</comment>
<dbReference type="EMBL" id="RCMK01001924">
    <property type="protein sequence ID" value="KAG2886807.1"/>
    <property type="molecule type" value="Genomic_DNA"/>
</dbReference>
<dbReference type="OrthoDB" id="89715at2759"/>
<proteinExistence type="predicted"/>
<evidence type="ECO:0000313" key="1">
    <source>
        <dbReference type="EMBL" id="KAG2819063.1"/>
    </source>
</evidence>
<accession>A0A329SAA7</accession>
<evidence type="ECO:0000313" key="5">
    <source>
        <dbReference type="Proteomes" id="UP000251314"/>
    </source>
</evidence>
<name>A0A329SAA7_9STRA</name>
<dbReference type="Proteomes" id="UP000735874">
    <property type="component" value="Unassembled WGS sequence"/>
</dbReference>
<sequence>MACELGVCAIRHPYNTTDVPCHRDAPIFCSRTADPITIGRGIMVDPSLTPAQLVNVVSSRSRALLINRLLLCLLSVVTMVRPLLGPHQSPTCLLQTKKRRIVVVPPHLACWLTPLIA</sequence>
<dbReference type="Proteomes" id="UP000736787">
    <property type="component" value="Unassembled WGS sequence"/>
</dbReference>
<keyword evidence="5" id="KW-1185">Reference proteome</keyword>
<dbReference type="Proteomes" id="UP000760860">
    <property type="component" value="Unassembled WGS sequence"/>
</dbReference>
<evidence type="ECO:0000313" key="3">
    <source>
        <dbReference type="EMBL" id="KAG3207611.1"/>
    </source>
</evidence>
<gene>
    <name evidence="4" type="ORF">PC110_g9897</name>
    <name evidence="1" type="ORF">PC113_g22783</name>
    <name evidence="2" type="ORF">PC117_g25299</name>
    <name evidence="3" type="ORF">PC129_g21348</name>
</gene>
<dbReference type="EMBL" id="RCMG01001836">
    <property type="protein sequence ID" value="KAG2819063.1"/>
    <property type="molecule type" value="Genomic_DNA"/>
</dbReference>
<organism evidence="4 5">
    <name type="scientific">Phytophthora cactorum</name>
    <dbReference type="NCBI Taxonomy" id="29920"/>
    <lineage>
        <taxon>Eukaryota</taxon>
        <taxon>Sar</taxon>
        <taxon>Stramenopiles</taxon>
        <taxon>Oomycota</taxon>
        <taxon>Peronosporomycetes</taxon>
        <taxon>Peronosporales</taxon>
        <taxon>Peronosporaceae</taxon>
        <taxon>Phytophthora</taxon>
    </lineage>
</organism>
<evidence type="ECO:0000313" key="2">
    <source>
        <dbReference type="EMBL" id="KAG2886807.1"/>
    </source>
</evidence>
<dbReference type="Proteomes" id="UP000251314">
    <property type="component" value="Unassembled WGS sequence"/>
</dbReference>
<dbReference type="EMBL" id="RCMV01001689">
    <property type="protein sequence ID" value="KAG3207611.1"/>
    <property type="molecule type" value="Genomic_DNA"/>
</dbReference>
<protein>
    <submittedName>
        <fullName evidence="4">Uncharacterized protein</fullName>
    </submittedName>
</protein>
<evidence type="ECO:0000313" key="4">
    <source>
        <dbReference type="EMBL" id="RAW33803.1"/>
    </source>
</evidence>
<dbReference type="EMBL" id="MJFZ01000225">
    <property type="protein sequence ID" value="RAW33803.1"/>
    <property type="molecule type" value="Genomic_DNA"/>
</dbReference>